<keyword evidence="3 7" id="KW-0808">Transferase</keyword>
<feature type="domain" description="Glycosyl transferase family 1" evidence="5">
    <location>
        <begin position="181"/>
        <end position="254"/>
    </location>
</feature>
<dbReference type="InterPro" id="IPR001296">
    <property type="entry name" value="Glyco_trans_1"/>
</dbReference>
<dbReference type="EMBL" id="CP054929">
    <property type="protein sequence ID" value="QKW53118.1"/>
    <property type="molecule type" value="Genomic_DNA"/>
</dbReference>
<dbReference type="Pfam" id="PF13439">
    <property type="entry name" value="Glyco_transf_4"/>
    <property type="match status" value="1"/>
</dbReference>
<dbReference type="InterPro" id="IPR028098">
    <property type="entry name" value="Glyco_trans_4-like_N"/>
</dbReference>
<dbReference type="AlphaFoldDB" id="A0A7H8NHX6"/>
<dbReference type="SUPFAM" id="SSF53756">
    <property type="entry name" value="UDP-Glycosyltransferase/glycogen phosphorylase"/>
    <property type="match status" value="2"/>
</dbReference>
<organism evidence="7 8">
    <name type="scientific">Streptomyces buecherae</name>
    <dbReference type="NCBI Taxonomy" id="2763006"/>
    <lineage>
        <taxon>Bacteria</taxon>
        <taxon>Bacillati</taxon>
        <taxon>Actinomycetota</taxon>
        <taxon>Actinomycetes</taxon>
        <taxon>Kitasatosporales</taxon>
        <taxon>Streptomycetaceae</taxon>
        <taxon>Streptomyces</taxon>
    </lineage>
</organism>
<evidence type="ECO:0000313" key="7">
    <source>
        <dbReference type="EMBL" id="QKW53118.1"/>
    </source>
</evidence>
<feature type="compositionally biased region" description="Low complexity" evidence="4">
    <location>
        <begin position="264"/>
        <end position="273"/>
    </location>
</feature>
<feature type="compositionally biased region" description="Pro residues" evidence="4">
    <location>
        <begin position="408"/>
        <end position="420"/>
    </location>
</feature>
<feature type="compositionally biased region" description="Basic and acidic residues" evidence="4">
    <location>
        <begin position="278"/>
        <end position="289"/>
    </location>
</feature>
<dbReference type="PANTHER" id="PTHR12526">
    <property type="entry name" value="GLYCOSYLTRANSFERASE"/>
    <property type="match status" value="1"/>
</dbReference>
<dbReference type="Gene3D" id="3.40.50.2000">
    <property type="entry name" value="Glycogen Phosphorylase B"/>
    <property type="match status" value="4"/>
</dbReference>
<feature type="compositionally biased region" description="Basic and acidic residues" evidence="4">
    <location>
        <begin position="440"/>
        <end position="452"/>
    </location>
</feature>
<evidence type="ECO:0000256" key="4">
    <source>
        <dbReference type="SAM" id="MobiDB-lite"/>
    </source>
</evidence>
<keyword evidence="2" id="KW-0328">Glycosyltransferase</keyword>
<sequence>MRTLHVITGLGAGGAEQQLRLLLRHLPVHSDVIALTHADAVARGLRADGVRVLGLGMRGNRDLAALPRLIRAIRAGRYDLVHTHLYRACVYGRIAARLAGVRTVLATEHSLGHTHIEGRPLTAGTRALYLATERLGSATVAVSGTIADRLRDWGVPSERVHTVPNGIDAARFRHDPAARAAARAQLGIPHDAYVAGGVGRLVPGKRFDTAVRAVAALPGVHLLLVGDGPERAALARLARMMGAADRVHLVGERDGAVAPSAPAHGSPLGTPHGTPGGDTHEATADDPEGGRAAEIPALLAAMDVCVSPSTEEAFGLAVLEALAAGLPVIHVTCPAIDELPLADAPGAQRVGPGTPELTAALRTHAARGARRLPVPPAVRRYAIERTADQLLSLYARLHAATTAHHTPPAAPAHPPYPAPARGPRQQPRPARDATPGEPPRTTDHHDLKDATR</sequence>
<reference evidence="7 8" key="1">
    <citation type="submission" date="2020-06" db="EMBL/GenBank/DDBJ databases">
        <title>Genome mining for natural products.</title>
        <authorList>
            <person name="Zhang B."/>
            <person name="Shi J."/>
            <person name="Ge H."/>
        </authorList>
    </citation>
    <scope>NUCLEOTIDE SEQUENCE [LARGE SCALE GENOMIC DNA]</scope>
    <source>
        <strain evidence="7 8">NA00687</strain>
    </source>
</reference>
<dbReference type="Pfam" id="PF00534">
    <property type="entry name" value="Glycos_transf_1"/>
    <property type="match status" value="1"/>
</dbReference>
<feature type="domain" description="Glycosyltransferase subfamily 4-like N-terminal" evidence="6">
    <location>
        <begin position="13"/>
        <end position="171"/>
    </location>
</feature>
<dbReference type="PANTHER" id="PTHR12526:SF635">
    <property type="entry name" value="GLYCOSYL TRANSFERASE GROUP 1"/>
    <property type="match status" value="1"/>
</dbReference>
<evidence type="ECO:0000313" key="8">
    <source>
        <dbReference type="Proteomes" id="UP000509303"/>
    </source>
</evidence>
<evidence type="ECO:0000259" key="5">
    <source>
        <dbReference type="Pfam" id="PF00534"/>
    </source>
</evidence>
<proteinExistence type="predicted"/>
<evidence type="ECO:0000256" key="1">
    <source>
        <dbReference type="ARBA" id="ARBA00021292"/>
    </source>
</evidence>
<keyword evidence="8" id="KW-1185">Reference proteome</keyword>
<accession>A0A7H8NHX6</accession>
<dbReference type="Proteomes" id="UP000509303">
    <property type="component" value="Chromosome"/>
</dbReference>
<dbReference type="RefSeq" id="WP_176164829.1">
    <property type="nucleotide sequence ID" value="NZ_CP054929.1"/>
</dbReference>
<gene>
    <name evidence="7" type="ORF">HUT08_30290</name>
</gene>
<protein>
    <recommendedName>
        <fullName evidence="1">D-inositol 3-phosphate glycosyltransferase</fullName>
    </recommendedName>
</protein>
<dbReference type="Pfam" id="PF13692">
    <property type="entry name" value="Glyco_trans_1_4"/>
    <property type="match status" value="1"/>
</dbReference>
<evidence type="ECO:0000259" key="6">
    <source>
        <dbReference type="Pfam" id="PF13439"/>
    </source>
</evidence>
<dbReference type="GO" id="GO:0016757">
    <property type="term" value="F:glycosyltransferase activity"/>
    <property type="evidence" value="ECO:0007669"/>
    <property type="project" value="UniProtKB-KW"/>
</dbReference>
<feature type="region of interest" description="Disordered" evidence="4">
    <location>
        <begin position="403"/>
        <end position="452"/>
    </location>
</feature>
<name>A0A7H8NHX6_9ACTN</name>
<feature type="compositionally biased region" description="Low complexity" evidence="4">
    <location>
        <begin position="421"/>
        <end position="435"/>
    </location>
</feature>
<evidence type="ECO:0000256" key="3">
    <source>
        <dbReference type="ARBA" id="ARBA00022679"/>
    </source>
</evidence>
<evidence type="ECO:0000256" key="2">
    <source>
        <dbReference type="ARBA" id="ARBA00022676"/>
    </source>
</evidence>
<feature type="region of interest" description="Disordered" evidence="4">
    <location>
        <begin position="256"/>
        <end position="289"/>
    </location>
</feature>